<proteinExistence type="predicted"/>
<feature type="compositionally biased region" description="Basic and acidic residues" evidence="1">
    <location>
        <begin position="245"/>
        <end position="256"/>
    </location>
</feature>
<dbReference type="AlphaFoldDB" id="A0AAN8ELK8"/>
<feature type="compositionally biased region" description="Acidic residues" evidence="1">
    <location>
        <begin position="229"/>
        <end position="244"/>
    </location>
</feature>
<name>A0AAN8ELK8_9EURO</name>
<evidence type="ECO:0000256" key="1">
    <source>
        <dbReference type="SAM" id="MobiDB-lite"/>
    </source>
</evidence>
<feature type="region of interest" description="Disordered" evidence="1">
    <location>
        <begin position="211"/>
        <end position="256"/>
    </location>
</feature>
<accession>A0AAN8ELK8</accession>
<evidence type="ECO:0000313" key="3">
    <source>
        <dbReference type="Proteomes" id="UP001316803"/>
    </source>
</evidence>
<organism evidence="2 3">
    <name type="scientific">Knufia fluminis</name>
    <dbReference type="NCBI Taxonomy" id="191047"/>
    <lineage>
        <taxon>Eukaryota</taxon>
        <taxon>Fungi</taxon>
        <taxon>Dikarya</taxon>
        <taxon>Ascomycota</taxon>
        <taxon>Pezizomycotina</taxon>
        <taxon>Eurotiomycetes</taxon>
        <taxon>Chaetothyriomycetidae</taxon>
        <taxon>Chaetothyriales</taxon>
        <taxon>Trichomeriaceae</taxon>
        <taxon>Knufia</taxon>
    </lineage>
</organism>
<sequence length="256" mass="28645">MPSTNREFSPRSRSYMLKNDPSANTMKWNQKFLSTFAGLAAEAGIQDNSFMSAILAAKTLKELHSKLTGKHFITEQEHSDHHPLFVSLRDQGTIRENLANAWYTDMCMKSAALVKDLKKREGVVGQLHTKITTQDNGVKNTYDYYHIDYDTQVDYVLTVRMRGQGNTNVKRKFYKGRASGSVIQMAKPVADLIPETKQPTAPVAATKSAIALTPKASNTPAGRKQNGPVEEDWDMVEDGDEEEGEYVRVAKDQVKT</sequence>
<gene>
    <name evidence="2" type="ORF">OHC33_006703</name>
</gene>
<comment type="caution">
    <text evidence="2">The sequence shown here is derived from an EMBL/GenBank/DDBJ whole genome shotgun (WGS) entry which is preliminary data.</text>
</comment>
<protein>
    <submittedName>
        <fullName evidence="2">Uncharacterized protein</fullName>
    </submittedName>
</protein>
<evidence type="ECO:0000313" key="2">
    <source>
        <dbReference type="EMBL" id="KAK5952230.1"/>
    </source>
</evidence>
<dbReference type="Proteomes" id="UP001316803">
    <property type="component" value="Unassembled WGS sequence"/>
</dbReference>
<keyword evidence="3" id="KW-1185">Reference proteome</keyword>
<dbReference type="EMBL" id="JAKLMC020000016">
    <property type="protein sequence ID" value="KAK5952230.1"/>
    <property type="molecule type" value="Genomic_DNA"/>
</dbReference>
<reference evidence="2 3" key="1">
    <citation type="submission" date="2022-12" db="EMBL/GenBank/DDBJ databases">
        <title>Genomic features and morphological characterization of a novel Knufia sp. strain isolated from spacecraft assembly facility.</title>
        <authorList>
            <person name="Teixeira M."/>
            <person name="Chander A.M."/>
            <person name="Stajich J.E."/>
            <person name="Venkateswaran K."/>
        </authorList>
    </citation>
    <scope>NUCLEOTIDE SEQUENCE [LARGE SCALE GENOMIC DNA]</scope>
    <source>
        <strain evidence="2 3">FJI-L2-BK-P2</strain>
    </source>
</reference>